<dbReference type="Pfam" id="PF14200">
    <property type="entry name" value="RicinB_lectin_2"/>
    <property type="match status" value="1"/>
</dbReference>
<dbReference type="Pfam" id="PF18962">
    <property type="entry name" value="Por_Secre_tail"/>
    <property type="match status" value="1"/>
</dbReference>
<organism evidence="5 6">
    <name type="scientific">Aquimarina addita</name>
    <dbReference type="NCBI Taxonomy" id="870485"/>
    <lineage>
        <taxon>Bacteria</taxon>
        <taxon>Pseudomonadati</taxon>
        <taxon>Bacteroidota</taxon>
        <taxon>Flavobacteriia</taxon>
        <taxon>Flavobacteriales</taxon>
        <taxon>Flavobacteriaceae</taxon>
        <taxon>Aquimarina</taxon>
    </lineage>
</organism>
<name>A0ABP6UMQ1_9FLAO</name>
<dbReference type="EMBL" id="BAABCW010000008">
    <property type="protein sequence ID" value="GAA3509845.1"/>
    <property type="molecule type" value="Genomic_DNA"/>
</dbReference>
<dbReference type="InterPro" id="IPR011050">
    <property type="entry name" value="Pectin_lyase_fold/virulence"/>
</dbReference>
<dbReference type="CDD" id="cd00161">
    <property type="entry name" value="beta-trefoil_Ricin-like"/>
    <property type="match status" value="1"/>
</dbReference>
<sequence length="722" mass="77123">MIARTIYVTPDGEAAFGVGTQAVPMNLAFGLNSASPGDTVLLNGTFTLSTNIYLQDKSDITIGEWGTGAILEGSTDVNSFGFPLIVLINPTNVTVENITFRQNFGNTSKGIWVQGQGDNINIRNCVFTNIGWTTSSTAIAANAEGAHAILVIGNQNEGSLTNVNITGNSVTNMITGTSESITLIGNVDGFLIADNYIGDVTNIGIDVAGHFSWVVDPDTGQQLTDGLNQARNGRIRNNTVTNAVSPIATSAGIYCDGCRDVIIERNIVSSSGAGISIGCEVGGGKTASGVTVMNNIFRDNNESGMFLGSSLSEGTAAGPSSVDNCVIKNNTFYNNGVANTSNDYEVFLQNSKNNQFYNNIVYIGANARGIVSAVDKVVENFTMDYNLFYRADGTRTDLVISAGSALSGNTNSQFGDPGFSGELNISNSSRAANTGNPATTILSGELDRNGGIRKQSSRVDIGAQESNSTQSSPTPNFNGDTIESDIVVTMRKGNATGFGIDGNNGGANGQNMYLWSYDANNMNQQWIEIDRGSGYYSYQKQNTNYCIDGGNGGGNGQNVYLWTCSANNQNQHWRKVDIGNGTYRLEKRNAPGFSIDGGQGGTNRQNVYLWSSNSANQNQQWQFTATTTAKNLESVDDTKATTEALSIEIYPVPAQDILYVSFPEESTFAKMEIIDATGKVSMTKKEISGNNIPLDISNFAKGIYFLKVFKDDASTETLRFLK</sequence>
<proteinExistence type="predicted"/>
<gene>
    <name evidence="5" type="ORF">GCM10022393_23470</name>
</gene>
<dbReference type="SMART" id="SM00710">
    <property type="entry name" value="PbH1"/>
    <property type="match status" value="7"/>
</dbReference>
<evidence type="ECO:0000256" key="2">
    <source>
        <dbReference type="SAM" id="MobiDB-lite"/>
    </source>
</evidence>
<evidence type="ECO:0000313" key="5">
    <source>
        <dbReference type="EMBL" id="GAA3509845.1"/>
    </source>
</evidence>
<evidence type="ECO:0000256" key="1">
    <source>
        <dbReference type="ARBA" id="ARBA00022729"/>
    </source>
</evidence>
<dbReference type="InterPro" id="IPR000772">
    <property type="entry name" value="Ricin_B_lectin"/>
</dbReference>
<accession>A0ABP6UMQ1</accession>
<comment type="caution">
    <text evidence="5">The sequence shown here is derived from an EMBL/GenBank/DDBJ whole genome shotgun (WGS) entry which is preliminary data.</text>
</comment>
<evidence type="ECO:0008006" key="7">
    <source>
        <dbReference type="Google" id="ProtNLM"/>
    </source>
</evidence>
<dbReference type="SUPFAM" id="SSF51126">
    <property type="entry name" value="Pectin lyase-like"/>
    <property type="match status" value="1"/>
</dbReference>
<reference evidence="6" key="1">
    <citation type="journal article" date="2019" name="Int. J. Syst. Evol. Microbiol.">
        <title>The Global Catalogue of Microorganisms (GCM) 10K type strain sequencing project: providing services to taxonomists for standard genome sequencing and annotation.</title>
        <authorList>
            <consortium name="The Broad Institute Genomics Platform"/>
            <consortium name="The Broad Institute Genome Sequencing Center for Infectious Disease"/>
            <person name="Wu L."/>
            <person name="Ma J."/>
        </authorList>
    </citation>
    <scope>NUCLEOTIDE SEQUENCE [LARGE SCALE GENOMIC DNA]</scope>
    <source>
        <strain evidence="6">JCM 17106</strain>
    </source>
</reference>
<dbReference type="SUPFAM" id="SSF50370">
    <property type="entry name" value="Ricin B-like lectins"/>
    <property type="match status" value="1"/>
</dbReference>
<dbReference type="InterPro" id="IPR006626">
    <property type="entry name" value="PbH1"/>
</dbReference>
<dbReference type="Proteomes" id="UP001500459">
    <property type="component" value="Unassembled WGS sequence"/>
</dbReference>
<dbReference type="NCBIfam" id="TIGR04183">
    <property type="entry name" value="Por_Secre_tail"/>
    <property type="match status" value="1"/>
</dbReference>
<protein>
    <recommendedName>
        <fullName evidence="7">Ricin B lectin domain-containing protein</fullName>
    </recommendedName>
</protein>
<evidence type="ECO:0000313" key="6">
    <source>
        <dbReference type="Proteomes" id="UP001500459"/>
    </source>
</evidence>
<evidence type="ECO:0000259" key="3">
    <source>
        <dbReference type="Pfam" id="PF14200"/>
    </source>
</evidence>
<feature type="domain" description="Secretion system C-terminal sorting" evidence="4">
    <location>
        <begin position="649"/>
        <end position="714"/>
    </location>
</feature>
<feature type="domain" description="Ricin B lectin" evidence="3">
    <location>
        <begin position="523"/>
        <end position="610"/>
    </location>
</feature>
<feature type="compositionally biased region" description="Polar residues" evidence="2">
    <location>
        <begin position="464"/>
        <end position="481"/>
    </location>
</feature>
<keyword evidence="1" id="KW-0732">Signal</keyword>
<dbReference type="InterPro" id="IPR012334">
    <property type="entry name" value="Pectin_lyas_fold"/>
</dbReference>
<dbReference type="Gene3D" id="2.80.10.50">
    <property type="match status" value="1"/>
</dbReference>
<evidence type="ECO:0000259" key="4">
    <source>
        <dbReference type="Pfam" id="PF18962"/>
    </source>
</evidence>
<keyword evidence="6" id="KW-1185">Reference proteome</keyword>
<feature type="compositionally biased region" description="Polar residues" evidence="2">
    <location>
        <begin position="423"/>
        <end position="442"/>
    </location>
</feature>
<dbReference type="InterPro" id="IPR026444">
    <property type="entry name" value="Secre_tail"/>
</dbReference>
<dbReference type="PROSITE" id="PS50231">
    <property type="entry name" value="RICIN_B_LECTIN"/>
    <property type="match status" value="1"/>
</dbReference>
<dbReference type="Gene3D" id="2.160.20.10">
    <property type="entry name" value="Single-stranded right-handed beta-helix, Pectin lyase-like"/>
    <property type="match status" value="1"/>
</dbReference>
<feature type="region of interest" description="Disordered" evidence="2">
    <location>
        <begin position="411"/>
        <end position="481"/>
    </location>
</feature>
<dbReference type="InterPro" id="IPR035992">
    <property type="entry name" value="Ricin_B-like_lectins"/>
</dbReference>